<protein>
    <submittedName>
        <fullName evidence="2">Uncharacterized protein</fullName>
    </submittedName>
</protein>
<dbReference type="AlphaFoldDB" id="A0A0G2F4E8"/>
<sequence length="245" mass="27292">MPSTLEWTLQWVSDTAKRGRQGAWVKLENVESSEVVEIWVPSEAVLKVSITEFNARSSRPVAAPAGLRTDRNDLNPDVLQELTSSCTDLIRQGAHRRNITSEPKGGSAAPPSDHATDESYIDLADLVHKEYLADAKKKKRQCGIWDKFFDRKNLGKTLKRMASIRIPDDKPAHNSTNPHIMKDPNTYNLSSGDLNTDKANARIMNTWEEIFGGTGELGDDDDDDGDNSASYIESEWADFSGVWTI</sequence>
<name>A0A0G2F4E8_PHACM</name>
<comment type="caution">
    <text evidence="2">The sequence shown here is derived from an EMBL/GenBank/DDBJ whole genome shotgun (WGS) entry which is preliminary data.</text>
</comment>
<accession>A0A0G2F4E8</accession>
<reference evidence="2 3" key="1">
    <citation type="submission" date="2015-05" db="EMBL/GenBank/DDBJ databases">
        <title>Distinctive expansion of gene families associated with plant cell wall degradation and secondary metabolism in the genomes of grapevine trunk pathogens.</title>
        <authorList>
            <person name="Lawrence D.P."/>
            <person name="Travadon R."/>
            <person name="Rolshausen P.E."/>
            <person name="Baumgartner K."/>
        </authorList>
    </citation>
    <scope>NUCLEOTIDE SEQUENCE [LARGE SCALE GENOMIC DNA]</scope>
    <source>
        <strain evidence="2">UCRPC4</strain>
    </source>
</reference>
<feature type="region of interest" description="Disordered" evidence="1">
    <location>
        <begin position="167"/>
        <end position="191"/>
    </location>
</feature>
<dbReference type="Proteomes" id="UP000053317">
    <property type="component" value="Unassembled WGS sequence"/>
</dbReference>
<keyword evidence="3" id="KW-1185">Reference proteome</keyword>
<feature type="region of interest" description="Disordered" evidence="1">
    <location>
        <begin position="96"/>
        <end position="116"/>
    </location>
</feature>
<evidence type="ECO:0000313" key="3">
    <source>
        <dbReference type="Proteomes" id="UP000053317"/>
    </source>
</evidence>
<evidence type="ECO:0000256" key="1">
    <source>
        <dbReference type="SAM" id="MobiDB-lite"/>
    </source>
</evidence>
<reference evidence="2 3" key="2">
    <citation type="submission" date="2015-05" db="EMBL/GenBank/DDBJ databases">
        <authorList>
            <person name="Morales-Cruz A."/>
            <person name="Amrine K.C."/>
            <person name="Cantu D."/>
        </authorList>
    </citation>
    <scope>NUCLEOTIDE SEQUENCE [LARGE SCALE GENOMIC DNA]</scope>
    <source>
        <strain evidence="2">UCRPC4</strain>
    </source>
</reference>
<evidence type="ECO:0000313" key="2">
    <source>
        <dbReference type="EMBL" id="KKY29129.1"/>
    </source>
</evidence>
<organism evidence="2 3">
    <name type="scientific">Phaeomoniella chlamydospora</name>
    <name type="common">Phaeoacremonium chlamydosporum</name>
    <dbReference type="NCBI Taxonomy" id="158046"/>
    <lineage>
        <taxon>Eukaryota</taxon>
        <taxon>Fungi</taxon>
        <taxon>Dikarya</taxon>
        <taxon>Ascomycota</taxon>
        <taxon>Pezizomycotina</taxon>
        <taxon>Eurotiomycetes</taxon>
        <taxon>Chaetothyriomycetidae</taxon>
        <taxon>Phaeomoniellales</taxon>
        <taxon>Phaeomoniellaceae</taxon>
        <taxon>Phaeomoniella</taxon>
    </lineage>
</organism>
<gene>
    <name evidence="2" type="ORF">UCRPC4_g00161</name>
</gene>
<proteinExistence type="predicted"/>
<dbReference type="EMBL" id="LCWF01000005">
    <property type="protein sequence ID" value="KKY29129.1"/>
    <property type="molecule type" value="Genomic_DNA"/>
</dbReference>